<dbReference type="Pfam" id="PF12146">
    <property type="entry name" value="Hydrolase_4"/>
    <property type="match status" value="1"/>
</dbReference>
<evidence type="ECO:0000313" key="4">
    <source>
        <dbReference type="EMBL" id="WED65766.1"/>
    </source>
</evidence>
<evidence type="ECO:0000256" key="1">
    <source>
        <dbReference type="SAM" id="SignalP"/>
    </source>
</evidence>
<keyword evidence="1" id="KW-0732">Signal</keyword>
<evidence type="ECO:0000313" key="5">
    <source>
        <dbReference type="Proteomes" id="UP001218638"/>
    </source>
</evidence>
<dbReference type="KEGG" id="slom:PXH66_02760"/>
<dbReference type="Gene3D" id="3.40.50.1820">
    <property type="entry name" value="alpha/beta hydrolase"/>
    <property type="match status" value="1"/>
</dbReference>
<feature type="chain" id="PRO_5042263547" evidence="1">
    <location>
        <begin position="26"/>
        <end position="370"/>
    </location>
</feature>
<dbReference type="InterPro" id="IPR046470">
    <property type="entry name" value="SAM_HAT_C"/>
</dbReference>
<sequence length="370" mass="40712">MRRARLLLSCFAGTLIAYLPSRAEADLTTGTIDGAHYTIATPSHRPWNQQLVLIAHGYRPESAPLVADLFPHQSAYQTLIDEGWMVAKTSYRRNGIIVADAITDLDQLLAHINATYGPTNRVILMGDSMGGTIATHLAERGGDDYDGLIAIGAALELREHGDAHGLNLAPQLPLLFVANRSEFDGPRNYLNETSAREGVHLVSPVLFRIDRDGHVNVNQAERLFAIRAMNSWLDRGRPGLPHPVLDKFFDATQRPNPGLSQVAIDADARGLTAKVTEVSAIYGNVFLNLQPADMAAIGWTEGLWAELIVGDQTFRVRHGRDFDSVERGEWVVFPNADGFTWLSRNWGNAAETANLHVGSEIHLRRFPASN</sequence>
<dbReference type="InterPro" id="IPR029058">
    <property type="entry name" value="AB_hydrolase_fold"/>
</dbReference>
<feature type="domain" description="Serine aminopeptidase S33" evidence="2">
    <location>
        <begin position="99"/>
        <end position="161"/>
    </location>
</feature>
<dbReference type="SUPFAM" id="SSF53474">
    <property type="entry name" value="alpha/beta-Hydrolases"/>
    <property type="match status" value="1"/>
</dbReference>
<dbReference type="SUPFAM" id="SSF101852">
    <property type="entry name" value="Bacterial fluorinating enzyme, C-terminal domain"/>
    <property type="match status" value="1"/>
</dbReference>
<name>A0AAF0CPP8_9BACT</name>
<dbReference type="RefSeq" id="WP_330930296.1">
    <property type="nucleotide sequence ID" value="NZ_CP119075.1"/>
</dbReference>
<evidence type="ECO:0000259" key="3">
    <source>
        <dbReference type="Pfam" id="PF20257"/>
    </source>
</evidence>
<evidence type="ECO:0000259" key="2">
    <source>
        <dbReference type="Pfam" id="PF12146"/>
    </source>
</evidence>
<dbReference type="InterPro" id="IPR023227">
    <property type="entry name" value="SAM_OH_AdoTrfase_C_sf"/>
</dbReference>
<reference evidence="4" key="1">
    <citation type="submission" date="2023-03" db="EMBL/GenBank/DDBJ databases">
        <title>Lomoglobus Profundus gen. nov., sp. nov., a novel member of the phylum Verrucomicrobia, isolated from deep-marine sediment of South China Sea.</title>
        <authorList>
            <person name="Ahmad T."/>
            <person name="Ishaq S.E."/>
            <person name="Wang F."/>
        </authorList>
    </citation>
    <scope>NUCLEOTIDE SEQUENCE</scope>
    <source>
        <strain evidence="4">LMO-M01</strain>
    </source>
</reference>
<dbReference type="Pfam" id="PF20257">
    <property type="entry name" value="SAM_HAT_C"/>
    <property type="match status" value="1"/>
</dbReference>
<proteinExistence type="predicted"/>
<organism evidence="4 5">
    <name type="scientific">Synoicihabitans lomoniglobus</name>
    <dbReference type="NCBI Taxonomy" id="2909285"/>
    <lineage>
        <taxon>Bacteria</taxon>
        <taxon>Pseudomonadati</taxon>
        <taxon>Verrucomicrobiota</taxon>
        <taxon>Opitutia</taxon>
        <taxon>Opitutales</taxon>
        <taxon>Opitutaceae</taxon>
        <taxon>Synoicihabitans</taxon>
    </lineage>
</organism>
<dbReference type="Proteomes" id="UP001218638">
    <property type="component" value="Chromosome"/>
</dbReference>
<accession>A0AAF0CPP8</accession>
<dbReference type="InterPro" id="IPR022742">
    <property type="entry name" value="Hydrolase_4"/>
</dbReference>
<dbReference type="EMBL" id="CP119075">
    <property type="protein sequence ID" value="WED65766.1"/>
    <property type="molecule type" value="Genomic_DNA"/>
</dbReference>
<dbReference type="Gene3D" id="2.40.30.90">
    <property type="entry name" value="Bacterial fluorinating enzyme like"/>
    <property type="match status" value="1"/>
</dbReference>
<keyword evidence="5" id="KW-1185">Reference proteome</keyword>
<dbReference type="AlphaFoldDB" id="A0AAF0CPP8"/>
<gene>
    <name evidence="4" type="ORF">PXH66_02760</name>
</gene>
<feature type="signal peptide" evidence="1">
    <location>
        <begin position="1"/>
        <end position="25"/>
    </location>
</feature>
<feature type="domain" description="S-adenosyl-l-methionine hydroxide adenosyltransferase C-terminal" evidence="3">
    <location>
        <begin position="282"/>
        <end position="361"/>
    </location>
</feature>
<protein>
    <submittedName>
        <fullName evidence="4">SAM-dependent chlorinase/fluorinase</fullName>
    </submittedName>
</protein>